<reference evidence="2" key="1">
    <citation type="journal article" date="2024" name="Proc. Natl. Acad. Sci. U.S.A.">
        <title>Extraordinary preservation of gene collinearity over three hundred million years revealed in homosporous lycophytes.</title>
        <authorList>
            <person name="Li C."/>
            <person name="Wickell D."/>
            <person name="Kuo L.Y."/>
            <person name="Chen X."/>
            <person name="Nie B."/>
            <person name="Liao X."/>
            <person name="Peng D."/>
            <person name="Ji J."/>
            <person name="Jenkins J."/>
            <person name="Williams M."/>
            <person name="Shu S."/>
            <person name="Plott C."/>
            <person name="Barry K."/>
            <person name="Rajasekar S."/>
            <person name="Grimwood J."/>
            <person name="Han X."/>
            <person name="Sun S."/>
            <person name="Hou Z."/>
            <person name="He W."/>
            <person name="Dai G."/>
            <person name="Sun C."/>
            <person name="Schmutz J."/>
            <person name="Leebens-Mack J.H."/>
            <person name="Li F.W."/>
            <person name="Wang L."/>
        </authorList>
    </citation>
    <scope>NUCLEOTIDE SEQUENCE [LARGE SCALE GENOMIC DNA]</scope>
    <source>
        <strain evidence="2">cv. PW_Plant_1</strain>
    </source>
</reference>
<name>A0ACC2B703_DIPCM</name>
<gene>
    <name evidence="1" type="ORF">O6H91_17G054800</name>
</gene>
<organism evidence="1 2">
    <name type="scientific">Diphasiastrum complanatum</name>
    <name type="common">Issler's clubmoss</name>
    <name type="synonym">Lycopodium complanatum</name>
    <dbReference type="NCBI Taxonomy" id="34168"/>
    <lineage>
        <taxon>Eukaryota</taxon>
        <taxon>Viridiplantae</taxon>
        <taxon>Streptophyta</taxon>
        <taxon>Embryophyta</taxon>
        <taxon>Tracheophyta</taxon>
        <taxon>Lycopodiopsida</taxon>
        <taxon>Lycopodiales</taxon>
        <taxon>Lycopodiaceae</taxon>
        <taxon>Lycopodioideae</taxon>
        <taxon>Diphasiastrum</taxon>
    </lineage>
</organism>
<dbReference type="EMBL" id="CM055108">
    <property type="protein sequence ID" value="KAJ7525528.1"/>
    <property type="molecule type" value="Genomic_DNA"/>
</dbReference>
<evidence type="ECO:0000313" key="2">
    <source>
        <dbReference type="Proteomes" id="UP001162992"/>
    </source>
</evidence>
<dbReference type="Proteomes" id="UP001162992">
    <property type="component" value="Chromosome 17"/>
</dbReference>
<evidence type="ECO:0000313" key="1">
    <source>
        <dbReference type="EMBL" id="KAJ7525528.1"/>
    </source>
</evidence>
<keyword evidence="2" id="KW-1185">Reference proteome</keyword>
<sequence>MIFYIQTCTASTFQAKMPEKNLNMKTVKQVCAQTSSESHGLQDDEGEHQKATTNEAAATPAAACGCEQQGLASVGGERLTVSNKNKQKRKREFIYGNYDRYYGYRFDHNLSEDPRLKFFSRDWVEGKDCLDIGCNEGVVTISLAQKFACGSMVGVDIDPKLIHRARENLRRKVEDMQDERFRGSLRMEQSAEQSDLQALDRGDEGFGFRANDHKSKEVSRRESLDDGLTAEKLLEQVEFRTQNYLETYVKKATYDTVICLSVTKWIQLNWGDEGLIKLFSKIWQELRPGGMLVLEPQPWTSYEKKRRVSEVAKKHFNESVIRPEDFPNVLTEKIGFKSWQEISSAVPHSTTAFSRPLFLYHK</sequence>
<protein>
    <submittedName>
        <fullName evidence="1">Uncharacterized protein</fullName>
    </submittedName>
</protein>
<proteinExistence type="predicted"/>
<comment type="caution">
    <text evidence="1">The sequence shown here is derived from an EMBL/GenBank/DDBJ whole genome shotgun (WGS) entry which is preliminary data.</text>
</comment>
<accession>A0ACC2B703</accession>